<accession>A0A497ZPH0</accession>
<dbReference type="SUPFAM" id="SSF51182">
    <property type="entry name" value="RmlC-like cupins"/>
    <property type="match status" value="1"/>
</dbReference>
<dbReference type="RefSeq" id="WP_010441735.1">
    <property type="nucleotide sequence ID" value="NZ_AEYW01000013.1"/>
</dbReference>
<organism evidence="1 2">
    <name type="scientific">Ruegeria conchae</name>
    <dbReference type="NCBI Taxonomy" id="981384"/>
    <lineage>
        <taxon>Bacteria</taxon>
        <taxon>Pseudomonadati</taxon>
        <taxon>Pseudomonadota</taxon>
        <taxon>Alphaproteobacteria</taxon>
        <taxon>Rhodobacterales</taxon>
        <taxon>Roseobacteraceae</taxon>
        <taxon>Ruegeria</taxon>
    </lineage>
</organism>
<dbReference type="Proteomes" id="UP000271700">
    <property type="component" value="Unassembled WGS sequence"/>
</dbReference>
<dbReference type="Pfam" id="PF16867">
    <property type="entry name" value="DMSP_lyase"/>
    <property type="match status" value="1"/>
</dbReference>
<dbReference type="InterPro" id="IPR031723">
    <property type="entry name" value="DMSP_lyase"/>
</dbReference>
<comment type="caution">
    <text evidence="1">The sequence shown here is derived from an EMBL/GenBank/DDBJ whole genome shotgun (WGS) entry which is preliminary data.</text>
</comment>
<dbReference type="Gene3D" id="2.60.120.10">
    <property type="entry name" value="Jelly Rolls"/>
    <property type="match status" value="1"/>
</dbReference>
<dbReference type="InterPro" id="IPR011051">
    <property type="entry name" value="RmlC_Cupin_sf"/>
</dbReference>
<keyword evidence="1" id="KW-0456">Lyase</keyword>
<proteinExistence type="predicted"/>
<dbReference type="InterPro" id="IPR014710">
    <property type="entry name" value="RmlC-like_jellyroll"/>
</dbReference>
<dbReference type="GO" id="GO:0047869">
    <property type="term" value="F:dimethylpropiothetin dethiomethylase activity"/>
    <property type="evidence" value="ECO:0007669"/>
    <property type="project" value="InterPro"/>
</dbReference>
<keyword evidence="2" id="KW-1185">Reference proteome</keyword>
<evidence type="ECO:0000313" key="1">
    <source>
        <dbReference type="EMBL" id="RLK11348.1"/>
    </source>
</evidence>
<gene>
    <name evidence="1" type="ORF">CLV75_1349</name>
</gene>
<dbReference type="AlphaFoldDB" id="A0A497ZPH0"/>
<evidence type="ECO:0000313" key="2">
    <source>
        <dbReference type="Proteomes" id="UP000271700"/>
    </source>
</evidence>
<dbReference type="STRING" id="981384.GCA_000192475_01651"/>
<sequence length="200" mass="22278">MTQAQVWTHAAAELARCFRTYPSLAEFSSFPTDLVPQKVTTRALPPLDLLATDQALRSGTVSTLRDAVLALACDAHWLEHYRDSGIGDDFMDRFGCFCLVGDQGGFASDQLRVWLVYMPPHLHYPWHHHPAEELYLVLAGQAEFLRAGQAKRWLSSGDTAFHSSNQPHAMTTGADSVLCLVFWRNQFESGPQLTDGNDIS</sequence>
<dbReference type="EMBL" id="RCCT01000001">
    <property type="protein sequence ID" value="RLK11348.1"/>
    <property type="molecule type" value="Genomic_DNA"/>
</dbReference>
<reference evidence="1 2" key="1">
    <citation type="submission" date="2018-10" db="EMBL/GenBank/DDBJ databases">
        <title>Genomic Encyclopedia of Archaeal and Bacterial Type Strains, Phase II (KMG-II): from individual species to whole genera.</title>
        <authorList>
            <person name="Goeker M."/>
        </authorList>
    </citation>
    <scope>NUCLEOTIDE SEQUENCE [LARGE SCALE GENOMIC DNA]</scope>
    <source>
        <strain evidence="1 2">DSM 29317</strain>
    </source>
</reference>
<name>A0A497ZPH0_9RHOB</name>
<dbReference type="CDD" id="cd20282">
    <property type="entry name" value="cupin_DddQ"/>
    <property type="match status" value="1"/>
</dbReference>
<protein>
    <submittedName>
        <fullName evidence="1">Dimethylsulfoniopropionate lyase DddQ</fullName>
    </submittedName>
</protein>